<dbReference type="EMBL" id="CP018477">
    <property type="protein sequence ID" value="ASV76741.1"/>
    <property type="molecule type" value="Genomic_DNA"/>
</dbReference>
<dbReference type="PANTHER" id="PTHR32063:SF0">
    <property type="entry name" value="SWARMING MOTILITY PROTEIN SWRC"/>
    <property type="match status" value="1"/>
</dbReference>
<evidence type="ECO:0000256" key="1">
    <source>
        <dbReference type="SAM" id="Phobius"/>
    </source>
</evidence>
<feature type="transmembrane region" description="Helical" evidence="1">
    <location>
        <begin position="915"/>
        <end position="943"/>
    </location>
</feature>
<dbReference type="PANTHER" id="PTHR32063">
    <property type="match status" value="1"/>
</dbReference>
<dbReference type="AlphaFoldDB" id="A0A286RLB6"/>
<dbReference type="Gene3D" id="3.30.70.1430">
    <property type="entry name" value="Multidrug efflux transporter AcrB pore domain"/>
    <property type="match status" value="2"/>
</dbReference>
<dbReference type="SUPFAM" id="SSF82693">
    <property type="entry name" value="Multidrug efflux transporter AcrB pore domain, PN1, PN2, PC1 and PC2 subdomains"/>
    <property type="match status" value="3"/>
</dbReference>
<feature type="transmembrane region" description="Helical" evidence="1">
    <location>
        <begin position="358"/>
        <end position="380"/>
    </location>
</feature>
<accession>A0A286RLB6</accession>
<feature type="transmembrane region" description="Helical" evidence="1">
    <location>
        <begin position="889"/>
        <end position="909"/>
    </location>
</feature>
<feature type="transmembrane region" description="Helical" evidence="1">
    <location>
        <begin position="386"/>
        <end position="409"/>
    </location>
</feature>
<keyword evidence="1" id="KW-0812">Transmembrane</keyword>
<name>A0A286RLB6_9BACT</name>
<organism evidence="2 3">
    <name type="scientific">Thermogutta terrifontis</name>
    <dbReference type="NCBI Taxonomy" id="1331910"/>
    <lineage>
        <taxon>Bacteria</taxon>
        <taxon>Pseudomonadati</taxon>
        <taxon>Planctomycetota</taxon>
        <taxon>Planctomycetia</taxon>
        <taxon>Pirellulales</taxon>
        <taxon>Thermoguttaceae</taxon>
        <taxon>Thermogutta</taxon>
    </lineage>
</organism>
<dbReference type="GO" id="GO:0005886">
    <property type="term" value="C:plasma membrane"/>
    <property type="evidence" value="ECO:0007669"/>
    <property type="project" value="TreeGrafter"/>
</dbReference>
<dbReference type="PRINTS" id="PR00702">
    <property type="entry name" value="ACRIFLAVINRP"/>
</dbReference>
<gene>
    <name evidence="2" type="ORF">THTE_4140</name>
</gene>
<dbReference type="InterPro" id="IPR001036">
    <property type="entry name" value="Acrflvin-R"/>
</dbReference>
<feature type="transmembrane region" description="Helical" evidence="1">
    <location>
        <begin position="429"/>
        <end position="449"/>
    </location>
</feature>
<dbReference type="Gene3D" id="1.20.1640.10">
    <property type="entry name" value="Multidrug efflux transporter AcrB transmembrane domain"/>
    <property type="match status" value="2"/>
</dbReference>
<dbReference type="Pfam" id="PF00873">
    <property type="entry name" value="ACR_tran"/>
    <property type="match status" value="1"/>
</dbReference>
<dbReference type="InterPro" id="IPR027463">
    <property type="entry name" value="AcrB_DN_DC_subdom"/>
</dbReference>
<keyword evidence="1" id="KW-1133">Transmembrane helix</keyword>
<sequence length="1030" mass="112340">MTIADFAVRRPVATSCLIIGLTLLGLNAFRKMGLELMPKIDIPYITVVTVYPGASPEELEIDVAKRIEDAVSSIEGLKHVSSVCMENVCQTLLEFEMGVDVDIAATDVREKIDLIRSELPEDVEDPIIQKFDINAKPVATMALIGDVPIDELYDYADNELRDRLTVIQGVADVQLIGGAKREVHLELDRDKLAARGLTTMDVVKAVQSGVKTIPAGRIREGGTEYSVKFDADYETIAGLNGLEIANQEGRRCYLRDVGRAILATEEVRQRATLDNKPCIAIKVVKKADANPVAVANAVKKAIDRLNRELPAGMKLIWVSDDATFIEAMNADAWKNVAIGIVLTAAILFFFLYEIRSLLIVSITMPLTIIIGLFFMQAIGYTLNTSTLIAIGLSVGILVTNSIVVLEAIIKRLDELGDPKEAARLGANEVFIAVLASAVTNVVVLFPLAVMKTRVGLFIAPLAMTMFILTLVSLFISFTLTPMLCSLILKPRTGQRRSLLRRLAEAFDRFLAANVAVYRQLLRFTEHYPVVGALVLLAVVGMLVHSFWVAGKLGTGFFTETDRGEVYVRLEFPTYYDLAATTAKIQEAEDRLKDVPELKHILTTIGKAEAVLGQSSEGVYLGQMLLVFSQRTERKQTIYELMDIVNHRLQNFPDARIVVSQASLIGGQSTPVEMEISGQDLRELDQLALASLRVAREIPGVLSPDTSVRDPKPEIRIRPRRPILADIQSPAVGLGLTLRGNLEGIKAGTFKSRQTARNYDIVVKFKEEEGKDQVAGFLFPGAEGHAVILATLGTVEERRVPIQIVRKDKQRIAKVTAQLAPDLPLGKAAQLISQEVDRQVQMPPGYRYNFGGIYETMQEGLGGLFEAFIISVVLVFLSLAAIIESFKRTFLVLVTVPLALIGTFWALGLTGQSLDIFAVMGIVMMTGIVVNNAILIVDQFNILLAQGVPRHQAMIQAACDRFRPIVMITLAAVLGMLPLALGRGIGAEPRVGVGVATVGGILVSGVLTQIVIPILYDVATRAGNNSRTAAA</sequence>
<feature type="transmembrane region" description="Helical" evidence="1">
    <location>
        <begin position="990"/>
        <end position="1015"/>
    </location>
</feature>
<feature type="transmembrane region" description="Helical" evidence="1">
    <location>
        <begin position="862"/>
        <end position="882"/>
    </location>
</feature>
<feature type="transmembrane region" description="Helical" evidence="1">
    <location>
        <begin position="964"/>
        <end position="984"/>
    </location>
</feature>
<reference evidence="2 3" key="1">
    <citation type="journal article" name="Front. Microbiol.">
        <title>Sugar Metabolism of the First Thermophilic Planctomycete Thermogutta terrifontis: Comparative Genomic and Transcriptomic Approaches.</title>
        <authorList>
            <person name="Elcheninov A.G."/>
            <person name="Menzel P."/>
            <person name="Gudbergsdottir S.R."/>
            <person name="Slesarev A.I."/>
            <person name="Kadnikov V.V."/>
            <person name="Krogh A."/>
            <person name="Bonch-Osmolovskaya E.A."/>
            <person name="Peng X."/>
            <person name="Kublanov I.V."/>
        </authorList>
    </citation>
    <scope>NUCLEOTIDE SEQUENCE [LARGE SCALE GENOMIC DNA]</scope>
    <source>
        <strain evidence="2 3">R1</strain>
    </source>
</reference>
<feature type="transmembrane region" description="Helical" evidence="1">
    <location>
        <begin position="332"/>
        <end position="351"/>
    </location>
</feature>
<keyword evidence="1" id="KW-0472">Membrane</keyword>
<dbReference type="Gene3D" id="3.30.70.1320">
    <property type="entry name" value="Multidrug efflux transporter AcrB pore domain like"/>
    <property type="match status" value="1"/>
</dbReference>
<evidence type="ECO:0000313" key="3">
    <source>
        <dbReference type="Proteomes" id="UP000215086"/>
    </source>
</evidence>
<dbReference type="RefSeq" id="WP_095416463.1">
    <property type="nucleotide sequence ID" value="NZ_CP018477.1"/>
</dbReference>
<dbReference type="Gene3D" id="3.30.70.1440">
    <property type="entry name" value="Multidrug efflux transporter AcrB pore domain"/>
    <property type="match status" value="1"/>
</dbReference>
<feature type="transmembrane region" description="Helical" evidence="1">
    <location>
        <begin position="12"/>
        <end position="29"/>
    </location>
</feature>
<dbReference type="SUPFAM" id="SSF82714">
    <property type="entry name" value="Multidrug efflux transporter AcrB TolC docking domain, DN and DC subdomains"/>
    <property type="match status" value="1"/>
</dbReference>
<feature type="transmembrane region" description="Helical" evidence="1">
    <location>
        <begin position="455"/>
        <end position="488"/>
    </location>
</feature>
<dbReference type="GO" id="GO:0042910">
    <property type="term" value="F:xenobiotic transmembrane transporter activity"/>
    <property type="evidence" value="ECO:0007669"/>
    <property type="project" value="TreeGrafter"/>
</dbReference>
<evidence type="ECO:0000313" key="2">
    <source>
        <dbReference type="EMBL" id="ASV76741.1"/>
    </source>
</evidence>
<dbReference type="SUPFAM" id="SSF82866">
    <property type="entry name" value="Multidrug efflux transporter AcrB transmembrane domain"/>
    <property type="match status" value="2"/>
</dbReference>
<protein>
    <submittedName>
        <fullName evidence="2">RND multidrug efflux transporter, Acriflavin resistance protein</fullName>
    </submittedName>
</protein>
<dbReference type="KEGG" id="ttf:THTE_4140"/>
<dbReference type="Gene3D" id="3.30.2090.10">
    <property type="entry name" value="Multidrug efflux transporter AcrB TolC docking domain, DN and DC subdomains"/>
    <property type="match status" value="2"/>
</dbReference>
<dbReference type="Proteomes" id="UP000215086">
    <property type="component" value="Chromosome"/>
</dbReference>
<proteinExistence type="predicted"/>
<keyword evidence="3" id="KW-1185">Reference proteome</keyword>
<feature type="transmembrane region" description="Helical" evidence="1">
    <location>
        <begin position="527"/>
        <end position="547"/>
    </location>
</feature>
<dbReference type="OrthoDB" id="220575at2"/>